<evidence type="ECO:0000256" key="3">
    <source>
        <dbReference type="ARBA" id="ARBA00022448"/>
    </source>
</evidence>
<comment type="subcellular location">
    <subcellularLocation>
        <location evidence="1">Membrane</location>
        <topology evidence="1">Multi-pass membrane protein</topology>
    </subcellularLocation>
</comment>
<evidence type="ECO:0000256" key="1">
    <source>
        <dbReference type="ARBA" id="ARBA00004141"/>
    </source>
</evidence>
<evidence type="ECO:0000256" key="5">
    <source>
        <dbReference type="ARBA" id="ARBA00022692"/>
    </source>
</evidence>
<comment type="similarity">
    <text evidence="2 12">Belongs to the amiloride-sensitive sodium channel (TC 1.A.6) family.</text>
</comment>
<evidence type="ECO:0000256" key="4">
    <source>
        <dbReference type="ARBA" id="ARBA00022461"/>
    </source>
</evidence>
<reference evidence="15" key="1">
    <citation type="journal article" date="2015" name="Proc. Natl. Acad. Sci. U.S.A.">
        <title>Genome sequence of the Asian Tiger mosquito, Aedes albopictus, reveals insights into its biology, genetics, and evolution.</title>
        <authorList>
            <person name="Chen X.G."/>
            <person name="Jiang X."/>
            <person name="Gu J."/>
            <person name="Xu M."/>
            <person name="Wu Y."/>
            <person name="Deng Y."/>
            <person name="Zhang C."/>
            <person name="Bonizzoni M."/>
            <person name="Dermauw W."/>
            <person name="Vontas J."/>
            <person name="Armbruster P."/>
            <person name="Huang X."/>
            <person name="Yang Y."/>
            <person name="Zhang H."/>
            <person name="He W."/>
            <person name="Peng H."/>
            <person name="Liu Y."/>
            <person name="Wu K."/>
            <person name="Chen J."/>
            <person name="Lirakis M."/>
            <person name="Topalis P."/>
            <person name="Van Leeuwen T."/>
            <person name="Hall A.B."/>
            <person name="Jiang X."/>
            <person name="Thorpe C."/>
            <person name="Mueller R.L."/>
            <person name="Sun C."/>
            <person name="Waterhouse R.M."/>
            <person name="Yan G."/>
            <person name="Tu Z.J."/>
            <person name="Fang X."/>
            <person name="James A.A."/>
        </authorList>
    </citation>
    <scope>NUCLEOTIDE SEQUENCE [LARGE SCALE GENOMIC DNA]</scope>
    <source>
        <strain evidence="15">Foshan</strain>
    </source>
</reference>
<keyword evidence="9 13" id="KW-0472">Membrane</keyword>
<dbReference type="GeneID" id="109429390"/>
<protein>
    <recommendedName>
        <fullName evidence="16">Amiloride-sensitive sodium channel</fullName>
    </recommendedName>
</protein>
<evidence type="ECO:0000256" key="12">
    <source>
        <dbReference type="RuleBase" id="RU000679"/>
    </source>
</evidence>
<keyword evidence="11 12" id="KW-0407">Ion channel</keyword>
<sequence>MISQTKLKQKFWDVLHFLCYDPKRLVRIIVLSICSVVVIFQLTECFHKLINPPITTHSRFDLNESMSYPAITFCRNPPYKFDVMERYNLSQHPKYANAFNKFDFSQASLDDLFRDATYNESEFFIQYGLDGLTENVEVISSMHLDMGQCFTLNPLTTTTHSWKDVGFSILLQHDIRDDVYYLGEDLPGWHIFIHDPVEGFAENRMQSSGRVEYLFMEVDEEIEIKLTTQHFYMLPSAENMCTTENEMSSTRCSELCHWHHVVNIVGCTGPWMPDIEQELCDTANETQQLIKHYKRLEDLDSRVCGCFQPCSTTIFTAYVMNRKHYRINVPSGQVWLYYTSKMVTIVEEFHGYDLTQFVADLGGSLGFLLGLSVLGLIGLLEKIVALLFIRNLIAEKRNRTGDGSGTIDAKQQLEKEKSNELSQNYTSITECSDTTLAVANVKK</sequence>
<name>A0ABM1YRN9_AEDAL</name>
<keyword evidence="15" id="KW-1185">Reference proteome</keyword>
<evidence type="ECO:0000256" key="7">
    <source>
        <dbReference type="ARBA" id="ARBA00023053"/>
    </source>
</evidence>
<evidence type="ECO:0008006" key="16">
    <source>
        <dbReference type="Google" id="ProtNLM"/>
    </source>
</evidence>
<keyword evidence="8 12" id="KW-0406">Ion transport</keyword>
<feature type="transmembrane region" description="Helical" evidence="13">
    <location>
        <begin position="365"/>
        <end position="389"/>
    </location>
</feature>
<dbReference type="RefSeq" id="XP_029729547.2">
    <property type="nucleotide sequence ID" value="XM_029873687.2"/>
</dbReference>
<accession>A0ABM1YRN9</accession>
<keyword evidence="6 13" id="KW-1133">Transmembrane helix</keyword>
<evidence type="ECO:0000256" key="11">
    <source>
        <dbReference type="ARBA" id="ARBA00023303"/>
    </source>
</evidence>
<dbReference type="PANTHER" id="PTHR11690">
    <property type="entry name" value="AMILORIDE-SENSITIVE SODIUM CHANNEL-RELATED"/>
    <property type="match status" value="1"/>
</dbReference>
<keyword evidence="7" id="KW-0915">Sodium</keyword>
<dbReference type="Proteomes" id="UP000069940">
    <property type="component" value="Unassembled WGS sequence"/>
</dbReference>
<dbReference type="InterPro" id="IPR001873">
    <property type="entry name" value="ENaC"/>
</dbReference>
<evidence type="ECO:0000256" key="2">
    <source>
        <dbReference type="ARBA" id="ARBA00007193"/>
    </source>
</evidence>
<dbReference type="Pfam" id="PF00858">
    <property type="entry name" value="ASC"/>
    <property type="match status" value="1"/>
</dbReference>
<dbReference type="EnsemblMetazoa" id="AALFPA23_011551.R16393">
    <property type="protein sequence ID" value="AALFPA23_011551.P16393"/>
    <property type="gene ID" value="AALFPA23_011551"/>
</dbReference>
<evidence type="ECO:0000256" key="8">
    <source>
        <dbReference type="ARBA" id="ARBA00023065"/>
    </source>
</evidence>
<proteinExistence type="inferred from homology"/>
<dbReference type="PANTHER" id="PTHR11690:SF248">
    <property type="entry name" value="PICKPOCKET 17, ISOFORM A"/>
    <property type="match status" value="1"/>
</dbReference>
<keyword evidence="4 12" id="KW-0894">Sodium channel</keyword>
<evidence type="ECO:0000313" key="14">
    <source>
        <dbReference type="EnsemblMetazoa" id="AALFPA23_011551.P16393"/>
    </source>
</evidence>
<evidence type="ECO:0000256" key="6">
    <source>
        <dbReference type="ARBA" id="ARBA00022989"/>
    </source>
</evidence>
<keyword evidence="3 12" id="KW-0813">Transport</keyword>
<keyword evidence="10 12" id="KW-0739">Sodium transport</keyword>
<evidence type="ECO:0000313" key="15">
    <source>
        <dbReference type="Proteomes" id="UP000069940"/>
    </source>
</evidence>
<keyword evidence="5 12" id="KW-0812">Transmembrane</keyword>
<organism evidence="14 15">
    <name type="scientific">Aedes albopictus</name>
    <name type="common">Asian tiger mosquito</name>
    <name type="synonym">Stegomyia albopicta</name>
    <dbReference type="NCBI Taxonomy" id="7160"/>
    <lineage>
        <taxon>Eukaryota</taxon>
        <taxon>Metazoa</taxon>
        <taxon>Ecdysozoa</taxon>
        <taxon>Arthropoda</taxon>
        <taxon>Hexapoda</taxon>
        <taxon>Insecta</taxon>
        <taxon>Pterygota</taxon>
        <taxon>Neoptera</taxon>
        <taxon>Endopterygota</taxon>
        <taxon>Diptera</taxon>
        <taxon>Nematocera</taxon>
        <taxon>Culicoidea</taxon>
        <taxon>Culicidae</taxon>
        <taxon>Culicinae</taxon>
        <taxon>Aedini</taxon>
        <taxon>Aedes</taxon>
        <taxon>Stegomyia</taxon>
    </lineage>
</organism>
<evidence type="ECO:0000256" key="9">
    <source>
        <dbReference type="ARBA" id="ARBA00023136"/>
    </source>
</evidence>
<feature type="transmembrane region" description="Helical" evidence="13">
    <location>
        <begin position="25"/>
        <end position="43"/>
    </location>
</feature>
<dbReference type="Gene3D" id="1.10.287.770">
    <property type="entry name" value="YojJ-like"/>
    <property type="match status" value="1"/>
</dbReference>
<evidence type="ECO:0000256" key="13">
    <source>
        <dbReference type="SAM" id="Phobius"/>
    </source>
</evidence>
<evidence type="ECO:0000256" key="10">
    <source>
        <dbReference type="ARBA" id="ARBA00023201"/>
    </source>
</evidence>
<reference evidence="14" key="2">
    <citation type="submission" date="2025-05" db="UniProtKB">
        <authorList>
            <consortium name="EnsemblMetazoa"/>
        </authorList>
    </citation>
    <scope>IDENTIFICATION</scope>
    <source>
        <strain evidence="14">Foshan</strain>
    </source>
</reference>